<dbReference type="SUPFAM" id="SSF52833">
    <property type="entry name" value="Thioredoxin-like"/>
    <property type="match status" value="1"/>
</dbReference>
<comment type="similarity">
    <text evidence="1 4">Belongs to the glutathione peroxidase family.</text>
</comment>
<dbReference type="PIRSF" id="PIRSF000303">
    <property type="entry name" value="Glutathion_perox"/>
    <property type="match status" value="1"/>
</dbReference>
<dbReference type="PANTHER" id="PTHR11592:SF78">
    <property type="entry name" value="GLUTATHIONE PEROXIDASE"/>
    <property type="match status" value="1"/>
</dbReference>
<keyword evidence="7" id="KW-1185">Reference proteome</keyword>
<dbReference type="PROSITE" id="PS00460">
    <property type="entry name" value="GLUTATHIONE_PEROXID_1"/>
    <property type="match status" value="1"/>
</dbReference>
<evidence type="ECO:0000256" key="1">
    <source>
        <dbReference type="ARBA" id="ARBA00006926"/>
    </source>
</evidence>
<dbReference type="InterPro" id="IPR029759">
    <property type="entry name" value="GPX_AS"/>
</dbReference>
<proteinExistence type="inferred from homology"/>
<dbReference type="InterPro" id="IPR000889">
    <property type="entry name" value="Glutathione_peroxidase"/>
</dbReference>
<dbReference type="PROSITE" id="PS00763">
    <property type="entry name" value="GLUTATHIONE_PEROXID_2"/>
    <property type="match status" value="1"/>
</dbReference>
<dbReference type="CDD" id="cd00340">
    <property type="entry name" value="GSH_Peroxidase"/>
    <property type="match status" value="1"/>
</dbReference>
<dbReference type="InterPro" id="IPR036249">
    <property type="entry name" value="Thioredoxin-like_sf"/>
</dbReference>
<dbReference type="PRINTS" id="PR01011">
    <property type="entry name" value="GLUTPROXDASE"/>
</dbReference>
<organism evidence="6 7">
    <name type="scientific">Paenibacillus aurantiacus</name>
    <dbReference type="NCBI Taxonomy" id="1936118"/>
    <lineage>
        <taxon>Bacteria</taxon>
        <taxon>Bacillati</taxon>
        <taxon>Bacillota</taxon>
        <taxon>Bacilli</taxon>
        <taxon>Bacillales</taxon>
        <taxon>Paenibacillaceae</taxon>
        <taxon>Paenibacillus</taxon>
    </lineage>
</organism>
<dbReference type="PANTHER" id="PTHR11592">
    <property type="entry name" value="GLUTATHIONE PEROXIDASE"/>
    <property type="match status" value="1"/>
</dbReference>
<accession>A0ABV5KNQ9</accession>
<reference evidence="6 7" key="1">
    <citation type="submission" date="2024-09" db="EMBL/GenBank/DDBJ databases">
        <authorList>
            <person name="Sun Q."/>
            <person name="Mori K."/>
        </authorList>
    </citation>
    <scope>NUCLEOTIDE SEQUENCE [LARGE SCALE GENOMIC DNA]</scope>
    <source>
        <strain evidence="6 7">TISTR 2452</strain>
    </source>
</reference>
<gene>
    <name evidence="6" type="ORF">ACFFSY_13075</name>
</gene>
<dbReference type="PROSITE" id="PS51355">
    <property type="entry name" value="GLUTATHIONE_PEROXID_3"/>
    <property type="match status" value="1"/>
</dbReference>
<evidence type="ECO:0000313" key="6">
    <source>
        <dbReference type="EMBL" id="MFB9326852.1"/>
    </source>
</evidence>
<dbReference type="GO" id="GO:0004601">
    <property type="term" value="F:peroxidase activity"/>
    <property type="evidence" value="ECO:0007669"/>
    <property type="project" value="UniProtKB-KW"/>
</dbReference>
<evidence type="ECO:0000256" key="3">
    <source>
        <dbReference type="ARBA" id="ARBA00023002"/>
    </source>
</evidence>
<dbReference type="Gene3D" id="3.40.30.10">
    <property type="entry name" value="Glutaredoxin"/>
    <property type="match status" value="1"/>
</dbReference>
<protein>
    <recommendedName>
        <fullName evidence="4">Glutathione peroxidase</fullName>
    </recommendedName>
</protein>
<evidence type="ECO:0000256" key="2">
    <source>
        <dbReference type="ARBA" id="ARBA00022559"/>
    </source>
</evidence>
<dbReference type="PROSITE" id="PS51352">
    <property type="entry name" value="THIOREDOXIN_2"/>
    <property type="match status" value="1"/>
</dbReference>
<evidence type="ECO:0000256" key="4">
    <source>
        <dbReference type="RuleBase" id="RU000499"/>
    </source>
</evidence>
<name>A0ABV5KNQ9_9BACL</name>
<keyword evidence="3 4" id="KW-0560">Oxidoreductase</keyword>
<dbReference type="InterPro" id="IPR029760">
    <property type="entry name" value="GPX_CS"/>
</dbReference>
<dbReference type="Pfam" id="PF00255">
    <property type="entry name" value="GSHPx"/>
    <property type="match status" value="1"/>
</dbReference>
<dbReference type="InterPro" id="IPR013766">
    <property type="entry name" value="Thioredoxin_domain"/>
</dbReference>
<evidence type="ECO:0000259" key="5">
    <source>
        <dbReference type="PROSITE" id="PS51352"/>
    </source>
</evidence>
<keyword evidence="2 4" id="KW-0575">Peroxidase</keyword>
<comment type="caution">
    <text evidence="6">The sequence shown here is derived from an EMBL/GenBank/DDBJ whole genome shotgun (WGS) entry which is preliminary data.</text>
</comment>
<dbReference type="RefSeq" id="WP_377494526.1">
    <property type="nucleotide sequence ID" value="NZ_JBHMDO010000022.1"/>
</dbReference>
<evidence type="ECO:0000313" key="7">
    <source>
        <dbReference type="Proteomes" id="UP001589747"/>
    </source>
</evidence>
<dbReference type="Proteomes" id="UP001589747">
    <property type="component" value="Unassembled WGS sequence"/>
</dbReference>
<sequence>MSNLYDFQATTIKGESRSLADFKGNVVVVVNTASKCGLTPQYEGLQELYETYKDQGLEIIGFPSNQFNGQEPGTNEEVETFCKVNYGVTFPLFAKTDVRGEEAHPLFQYLTEAAPYSGSPDEPADNSVKWNFTKFLVDREGNVVERFEPSIVPASMKASIEKLL</sequence>
<dbReference type="EMBL" id="JBHMDO010000022">
    <property type="protein sequence ID" value="MFB9326852.1"/>
    <property type="molecule type" value="Genomic_DNA"/>
</dbReference>
<feature type="domain" description="Thioredoxin" evidence="5">
    <location>
        <begin position="1"/>
        <end position="164"/>
    </location>
</feature>